<dbReference type="EMBL" id="CAKKNE010000006">
    <property type="protein sequence ID" value="CAH0380083.1"/>
    <property type="molecule type" value="Genomic_DNA"/>
</dbReference>
<accession>A0A8J2SYV6</accession>
<dbReference type="Proteomes" id="UP000789595">
    <property type="component" value="Unassembled WGS sequence"/>
</dbReference>
<evidence type="ECO:0000313" key="2">
    <source>
        <dbReference type="Proteomes" id="UP000789595"/>
    </source>
</evidence>
<sequence>MGARAARTTSFMRWPGMAWTVRDPILTGTVFFWVERPLPAFGLLSKDSFLKALSKKPLRGVSGARCGALGTRPTAALTQRAASSRCMVRVSVCCFLGVPCNAVLRRVAEATDSYSSRSCFVRCAGS</sequence>
<evidence type="ECO:0000313" key="1">
    <source>
        <dbReference type="EMBL" id="CAH0380083.1"/>
    </source>
</evidence>
<organism evidence="1 2">
    <name type="scientific">Pelagomonas calceolata</name>
    <dbReference type="NCBI Taxonomy" id="35677"/>
    <lineage>
        <taxon>Eukaryota</taxon>
        <taxon>Sar</taxon>
        <taxon>Stramenopiles</taxon>
        <taxon>Ochrophyta</taxon>
        <taxon>Pelagophyceae</taxon>
        <taxon>Pelagomonadales</taxon>
        <taxon>Pelagomonadaceae</taxon>
        <taxon>Pelagomonas</taxon>
    </lineage>
</organism>
<keyword evidence="2" id="KW-1185">Reference proteome</keyword>
<proteinExistence type="predicted"/>
<dbReference type="AlphaFoldDB" id="A0A8J2SYV6"/>
<comment type="caution">
    <text evidence="1">The sequence shown here is derived from an EMBL/GenBank/DDBJ whole genome shotgun (WGS) entry which is preliminary data.</text>
</comment>
<name>A0A8J2SYV6_9STRA</name>
<protein>
    <submittedName>
        <fullName evidence="1">Uncharacterized protein</fullName>
    </submittedName>
</protein>
<reference evidence="1" key="1">
    <citation type="submission" date="2021-11" db="EMBL/GenBank/DDBJ databases">
        <authorList>
            <consortium name="Genoscope - CEA"/>
            <person name="William W."/>
        </authorList>
    </citation>
    <scope>NUCLEOTIDE SEQUENCE</scope>
</reference>
<gene>
    <name evidence="1" type="ORF">PECAL_6P17210</name>
</gene>